<accession>A0A6A5FJ89</accession>
<proteinExistence type="inferred from homology"/>
<evidence type="ECO:0000256" key="5">
    <source>
        <dbReference type="SAM" id="MobiDB-lite"/>
    </source>
</evidence>
<evidence type="ECO:0000313" key="9">
    <source>
        <dbReference type="Proteomes" id="UP000465112"/>
    </source>
</evidence>
<comment type="subcellular location">
    <subcellularLocation>
        <location evidence="1">Membrane</location>
    </subcellularLocation>
</comment>
<dbReference type="SMART" id="SM00207">
    <property type="entry name" value="TNF"/>
    <property type="match status" value="1"/>
</dbReference>
<dbReference type="GO" id="GO:0006955">
    <property type="term" value="P:immune response"/>
    <property type="evidence" value="ECO:0007669"/>
    <property type="project" value="InterPro"/>
</dbReference>
<dbReference type="Proteomes" id="UP000465112">
    <property type="component" value="Chromosome 6"/>
</dbReference>
<evidence type="ECO:0000256" key="1">
    <source>
        <dbReference type="ARBA" id="ARBA00004370"/>
    </source>
</evidence>
<dbReference type="InterPro" id="IPR006053">
    <property type="entry name" value="TNF"/>
</dbReference>
<dbReference type="PANTHER" id="PTHR11471">
    <property type="entry name" value="TUMOR NECROSIS FACTOR FAMILY MEMBER"/>
    <property type="match status" value="1"/>
</dbReference>
<comment type="caution">
    <text evidence="8">The sequence shown here is derived from an EMBL/GenBank/DDBJ whole genome shotgun (WGS) entry which is preliminary data.</text>
</comment>
<dbReference type="InterPro" id="IPR006052">
    <property type="entry name" value="TNF_dom"/>
</dbReference>
<name>A0A6A5FJ89_PERFL</name>
<dbReference type="InterPro" id="IPR008983">
    <property type="entry name" value="Tumour_necrosis_fac-like_dom"/>
</dbReference>
<dbReference type="EMBL" id="VHII01000006">
    <property type="protein sequence ID" value="KAF1388782.1"/>
    <property type="molecule type" value="Genomic_DNA"/>
</dbReference>
<dbReference type="AlphaFoldDB" id="A0A6A5FJ89"/>
<dbReference type="GO" id="GO:0005125">
    <property type="term" value="F:cytokine activity"/>
    <property type="evidence" value="ECO:0007669"/>
    <property type="project" value="UniProtKB-KW"/>
</dbReference>
<protein>
    <recommendedName>
        <fullName evidence="7">THD domain-containing protein</fullName>
    </recommendedName>
</protein>
<keyword evidence="9" id="KW-1185">Reference proteome</keyword>
<sequence length="264" mass="29744">MEMLYASRRLIREWDTGCMEDEGCCCCGVGEGESGLHRQNTLFHHLRQQETRLRRMAQFLTVALLLLVALVVALLVTVVLGGRCNHQSADSHGQPTKPPESQAVFSDGQQQQKDFNNPSAMLTAPNGNNLYGEYLKWESNIGNAFCHGGFNYSDGNLVVPRKGIYSVFLQLTYERKKELQCPSDNKLKLTNEVFVISDHYNRDITLLSSVDTVICNMEQWSKSTYTGGLFFLEANSRLRVNSTYRDLISKTESQVFFGAVLLLP</sequence>
<dbReference type="Pfam" id="PF00229">
    <property type="entry name" value="TNF"/>
    <property type="match status" value="1"/>
</dbReference>
<keyword evidence="3" id="KW-0202">Cytokine</keyword>
<evidence type="ECO:0000259" key="7">
    <source>
        <dbReference type="PROSITE" id="PS50049"/>
    </source>
</evidence>
<dbReference type="PRINTS" id="PR01234">
    <property type="entry name" value="TNECROSISFCT"/>
</dbReference>
<dbReference type="GO" id="GO:0005164">
    <property type="term" value="F:tumor necrosis factor receptor binding"/>
    <property type="evidence" value="ECO:0007669"/>
    <property type="project" value="InterPro"/>
</dbReference>
<keyword evidence="6" id="KW-1133">Transmembrane helix</keyword>
<dbReference type="GO" id="GO:0005615">
    <property type="term" value="C:extracellular space"/>
    <property type="evidence" value="ECO:0007669"/>
    <property type="project" value="UniProtKB-KW"/>
</dbReference>
<feature type="domain" description="THD" evidence="7">
    <location>
        <begin position="118"/>
        <end position="262"/>
    </location>
</feature>
<keyword evidence="6" id="KW-0812">Transmembrane</keyword>
<feature type="transmembrane region" description="Helical" evidence="6">
    <location>
        <begin position="59"/>
        <end position="81"/>
    </location>
</feature>
<dbReference type="GO" id="GO:0016020">
    <property type="term" value="C:membrane"/>
    <property type="evidence" value="ECO:0007669"/>
    <property type="project" value="UniProtKB-SubCell"/>
</dbReference>
<dbReference type="SUPFAM" id="SSF49842">
    <property type="entry name" value="TNF-like"/>
    <property type="match status" value="1"/>
</dbReference>
<comment type="similarity">
    <text evidence="2">Belongs to the tumor necrosis factor family.</text>
</comment>
<evidence type="ECO:0000256" key="3">
    <source>
        <dbReference type="ARBA" id="ARBA00022514"/>
    </source>
</evidence>
<evidence type="ECO:0000256" key="6">
    <source>
        <dbReference type="SAM" id="Phobius"/>
    </source>
</evidence>
<feature type="compositionally biased region" description="Polar residues" evidence="5">
    <location>
        <begin position="103"/>
        <end position="119"/>
    </location>
</feature>
<dbReference type="OrthoDB" id="9936525at2759"/>
<evidence type="ECO:0000256" key="2">
    <source>
        <dbReference type="ARBA" id="ARBA00008670"/>
    </source>
</evidence>
<evidence type="ECO:0000256" key="4">
    <source>
        <dbReference type="ARBA" id="ARBA00023136"/>
    </source>
</evidence>
<dbReference type="Gene3D" id="2.60.120.40">
    <property type="match status" value="1"/>
</dbReference>
<organism evidence="8 9">
    <name type="scientific">Perca fluviatilis</name>
    <name type="common">European perch</name>
    <dbReference type="NCBI Taxonomy" id="8168"/>
    <lineage>
        <taxon>Eukaryota</taxon>
        <taxon>Metazoa</taxon>
        <taxon>Chordata</taxon>
        <taxon>Craniata</taxon>
        <taxon>Vertebrata</taxon>
        <taxon>Euteleostomi</taxon>
        <taxon>Actinopterygii</taxon>
        <taxon>Neopterygii</taxon>
        <taxon>Teleostei</taxon>
        <taxon>Neoteleostei</taxon>
        <taxon>Acanthomorphata</taxon>
        <taxon>Eupercaria</taxon>
        <taxon>Perciformes</taxon>
        <taxon>Percoidei</taxon>
        <taxon>Percidae</taxon>
        <taxon>Percinae</taxon>
        <taxon>Perca</taxon>
    </lineage>
</organism>
<feature type="region of interest" description="Disordered" evidence="5">
    <location>
        <begin position="87"/>
        <end position="119"/>
    </location>
</feature>
<dbReference type="PANTHER" id="PTHR11471:SF24">
    <property type="entry name" value="TUMOR NECROSIS FACTOR LIGAND SUPERFAMILY MEMBER 15"/>
    <property type="match status" value="1"/>
</dbReference>
<dbReference type="CDD" id="cd00184">
    <property type="entry name" value="TNF"/>
    <property type="match status" value="1"/>
</dbReference>
<keyword evidence="4 6" id="KW-0472">Membrane</keyword>
<dbReference type="PROSITE" id="PS50049">
    <property type="entry name" value="THD_2"/>
    <property type="match status" value="1"/>
</dbReference>
<evidence type="ECO:0000313" key="8">
    <source>
        <dbReference type="EMBL" id="KAF1388782.1"/>
    </source>
</evidence>
<reference evidence="8 9" key="1">
    <citation type="submission" date="2019-06" db="EMBL/GenBank/DDBJ databases">
        <title>A chromosome-scale genome assembly of the European perch, Perca fluviatilis.</title>
        <authorList>
            <person name="Roques C."/>
            <person name="Zahm M."/>
            <person name="Cabau C."/>
            <person name="Klopp C."/>
            <person name="Bouchez O."/>
            <person name="Donnadieu C."/>
            <person name="Kuhl H."/>
            <person name="Gislard M."/>
            <person name="Guendouz S."/>
            <person name="Journot L."/>
            <person name="Haffray P."/>
            <person name="Bestin A."/>
            <person name="Morvezen R."/>
            <person name="Feron R."/>
            <person name="Wen M."/>
            <person name="Jouanno E."/>
            <person name="Herpin A."/>
            <person name="Schartl M."/>
            <person name="Postlethwait J."/>
            <person name="Schaerlinger B."/>
            <person name="Chardard D."/>
            <person name="Lecocq T."/>
            <person name="Poncet C."/>
            <person name="Jaffrelo L."/>
            <person name="Lampietro C."/>
            <person name="Guiguen Y."/>
        </authorList>
    </citation>
    <scope>NUCLEOTIDE SEQUENCE [LARGE SCALE GENOMIC DNA]</scope>
    <source>
        <tissue evidence="8">Blood</tissue>
    </source>
</reference>
<gene>
    <name evidence="8" type="ORF">PFLUV_G00066230</name>
</gene>